<evidence type="ECO:0000256" key="1">
    <source>
        <dbReference type="SAM" id="MobiDB-lite"/>
    </source>
</evidence>
<name>A0A6G6WG56_9ACTN</name>
<evidence type="ECO:0000313" key="3">
    <source>
        <dbReference type="Proteomes" id="UP000502996"/>
    </source>
</evidence>
<keyword evidence="3" id="KW-1185">Reference proteome</keyword>
<dbReference type="Proteomes" id="UP000502996">
    <property type="component" value="Chromosome"/>
</dbReference>
<dbReference type="AlphaFoldDB" id="A0A6G6WG56"/>
<sequence length="65" mass="6477">MTGSDEGGQVSETQDLSKDDGTTPIADDQAVAGYPESESGEPDEGPAGPNANTNAGDSTGEPVHD</sequence>
<dbReference type="RefSeq" id="WP_165235487.1">
    <property type="nucleotide sequence ID" value="NZ_CP049257.1"/>
</dbReference>
<evidence type="ECO:0000313" key="2">
    <source>
        <dbReference type="EMBL" id="QIG44308.1"/>
    </source>
</evidence>
<reference evidence="2 3" key="1">
    <citation type="submission" date="2020-02" db="EMBL/GenBank/DDBJ databases">
        <title>Full genome sequence of Nocardioides sp. R-3366.</title>
        <authorList>
            <person name="Im W.-T."/>
        </authorList>
    </citation>
    <scope>NUCLEOTIDE SEQUENCE [LARGE SCALE GENOMIC DNA]</scope>
    <source>
        <strain evidence="2 3">R-3366</strain>
    </source>
</reference>
<dbReference type="KEGG" id="nano:G5V58_17365"/>
<proteinExistence type="predicted"/>
<accession>A0A6G6WG56</accession>
<protein>
    <submittedName>
        <fullName evidence="2">Uncharacterized protein</fullName>
    </submittedName>
</protein>
<gene>
    <name evidence="2" type="ORF">G5V58_17365</name>
</gene>
<organism evidence="2 3">
    <name type="scientific">Nocardioides anomalus</name>
    <dbReference type="NCBI Taxonomy" id="2712223"/>
    <lineage>
        <taxon>Bacteria</taxon>
        <taxon>Bacillati</taxon>
        <taxon>Actinomycetota</taxon>
        <taxon>Actinomycetes</taxon>
        <taxon>Propionibacteriales</taxon>
        <taxon>Nocardioidaceae</taxon>
        <taxon>Nocardioides</taxon>
    </lineage>
</organism>
<feature type="region of interest" description="Disordered" evidence="1">
    <location>
        <begin position="1"/>
        <end position="65"/>
    </location>
</feature>
<dbReference type="EMBL" id="CP049257">
    <property type="protein sequence ID" value="QIG44308.1"/>
    <property type="molecule type" value="Genomic_DNA"/>
</dbReference>